<dbReference type="EMBL" id="MN739520">
    <property type="protein sequence ID" value="QHT10355.1"/>
    <property type="molecule type" value="Genomic_DNA"/>
</dbReference>
<name>A0A6C0D3T1_9ZZZZ</name>
<evidence type="ECO:0000313" key="1">
    <source>
        <dbReference type="EMBL" id="QHT10355.1"/>
    </source>
</evidence>
<dbReference type="AlphaFoldDB" id="A0A6C0D3T1"/>
<reference evidence="1" key="1">
    <citation type="journal article" date="2020" name="Nature">
        <title>Giant virus diversity and host interactions through global metagenomics.</title>
        <authorList>
            <person name="Schulz F."/>
            <person name="Roux S."/>
            <person name="Paez-Espino D."/>
            <person name="Jungbluth S."/>
            <person name="Walsh D.A."/>
            <person name="Denef V.J."/>
            <person name="McMahon K.D."/>
            <person name="Konstantinidis K.T."/>
            <person name="Eloe-Fadrosh E.A."/>
            <person name="Kyrpides N.C."/>
            <person name="Woyke T."/>
        </authorList>
    </citation>
    <scope>NUCLEOTIDE SEQUENCE</scope>
    <source>
        <strain evidence="1">GVMAG-M-3300023174-107</strain>
    </source>
</reference>
<proteinExistence type="predicted"/>
<accession>A0A6C0D3T1</accession>
<organism evidence="1">
    <name type="scientific">viral metagenome</name>
    <dbReference type="NCBI Taxonomy" id="1070528"/>
    <lineage>
        <taxon>unclassified sequences</taxon>
        <taxon>metagenomes</taxon>
        <taxon>organismal metagenomes</taxon>
    </lineage>
</organism>
<sequence length="170" mass="18528">MSTGSHPLVGFGSTQVGGEIAMKRKILRKTFRPDTKTFDKGTVNEKTITSTAGPFRTAMNLGDFLSRQYQSCGGSNQVNGTNSRIIRPKMGGCVSNNSCNIATNGITPLQIPLKSGNTKYVADSSLYTQFKTLESINRNYNDTSFGGDKSNGSYTFINAVRHHQPPRTHL</sequence>
<protein>
    <submittedName>
        <fullName evidence="1">Uncharacterized protein</fullName>
    </submittedName>
</protein>